<dbReference type="PROSITE" id="PS00080">
    <property type="entry name" value="MULTICOPPER_OXIDASE2"/>
    <property type="match status" value="1"/>
</dbReference>
<keyword evidence="6" id="KW-0812">Transmembrane</keyword>
<dbReference type="Pfam" id="PF07732">
    <property type="entry name" value="Cu-oxidase_3"/>
    <property type="match status" value="1"/>
</dbReference>
<comment type="caution">
    <text evidence="10">The sequence shown here is derived from an EMBL/GenBank/DDBJ whole genome shotgun (WGS) entry which is preliminary data.</text>
</comment>
<evidence type="ECO:0000313" key="11">
    <source>
        <dbReference type="Proteomes" id="UP000291422"/>
    </source>
</evidence>
<dbReference type="EMBL" id="PDXD01000001">
    <property type="protein sequence ID" value="RYN83105.1"/>
    <property type="molecule type" value="Genomic_DNA"/>
</dbReference>
<organism evidence="10 11">
    <name type="scientific">Alternaria alternata</name>
    <name type="common">Alternaria rot fungus</name>
    <name type="synonym">Torula alternata</name>
    <dbReference type="NCBI Taxonomy" id="5599"/>
    <lineage>
        <taxon>Eukaryota</taxon>
        <taxon>Fungi</taxon>
        <taxon>Dikarya</taxon>
        <taxon>Ascomycota</taxon>
        <taxon>Pezizomycotina</taxon>
        <taxon>Dothideomycetes</taxon>
        <taxon>Pleosporomycetidae</taxon>
        <taxon>Pleosporales</taxon>
        <taxon>Pleosporineae</taxon>
        <taxon>Pleosporaceae</taxon>
        <taxon>Alternaria</taxon>
        <taxon>Alternaria sect. Alternaria</taxon>
        <taxon>Alternaria alternata complex</taxon>
    </lineage>
</organism>
<dbReference type="SUPFAM" id="SSF49503">
    <property type="entry name" value="Cupredoxins"/>
    <property type="match status" value="3"/>
</dbReference>
<dbReference type="FunFam" id="2.60.40.420:FF:000071">
    <property type="entry name" value="Conidial pigment biosynthesis oxidase Abr1/brown 1"/>
    <property type="match status" value="1"/>
</dbReference>
<dbReference type="PROSITE" id="PS00079">
    <property type="entry name" value="MULTICOPPER_OXIDASE1"/>
    <property type="match status" value="2"/>
</dbReference>
<feature type="region of interest" description="Disordered" evidence="5">
    <location>
        <begin position="1"/>
        <end position="58"/>
    </location>
</feature>
<dbReference type="InterPro" id="IPR008972">
    <property type="entry name" value="Cupredoxin"/>
</dbReference>
<evidence type="ECO:0000256" key="2">
    <source>
        <dbReference type="ARBA" id="ARBA00022723"/>
    </source>
</evidence>
<comment type="similarity">
    <text evidence="1">Belongs to the multicopper oxidase family.</text>
</comment>
<sequence>MGRDQSFGMRDMSNSNAREPEEQVGLLHASTDDDSEHTEDDRGPRWTDKHETAQHHKPRRPWIRVTTVAFLLISTIIVLVHRGLTGSEHTASPSTTSSLARLRPEEDYILSSGWDFNAPPTTREYTWEVTDHILNPDGVYRPMILINGTFPGPLIECNEGDELVVHVRNQATNATSIHWHGLYQNGTNWMDGTVGVTQCPIAPGHSFTYRFNVTGQTGTYWYHSHVSMQASDGLVGPLIIHARDGEEKMELQKVPHEQDRVVLLSDFYYDLSSDLLMQYLSPGSENDEPVPPSALINGRNVRDCAGLPNRNCSSSGISNALFSLSRTSNTRLRIINVGAFAEFALQIDEHEFQVTEVDGTDVYPQSVHRLNINPAQRYSIVLTPPSEDGNKEAYWMRARMVTHCFAYEEPELQEEVRGILYYPTTDNGTKELVPKSKDWPEIIDVECRDLNTSTLEPVIAIAPPEIDTQYALYLRSSFQIGDWRLSRGYLNDSSFRTNATSPILNTMLSTRTVESSVHERILDTDTFDPLHQLIYQTQSTRTITILIQNLDDGNHPFHLHGYKFFVLAQGHGYPPSSLLEPDYVGSHLNLTNPLRRDTASVEAYGWLLISFVADNPGMWAFHCHIGWHTEAGLMMVFATRTQEMRGWKVPEEVDGLCGLEGVERGMAPDDDVWVGRREEERRGGIDRLS</sequence>
<reference evidence="11" key="1">
    <citation type="journal article" date="2019" name="bioRxiv">
        <title>Genomics, evolutionary history and diagnostics of the Alternaria alternata species group including apple and Asian pear pathotypes.</title>
        <authorList>
            <person name="Armitage A.D."/>
            <person name="Cockerton H.M."/>
            <person name="Sreenivasaprasad S."/>
            <person name="Woodhall J.W."/>
            <person name="Lane C.R."/>
            <person name="Harrison R.J."/>
            <person name="Clarkson J.P."/>
        </authorList>
    </citation>
    <scope>NUCLEOTIDE SEQUENCE [LARGE SCALE GENOMIC DNA]</scope>
    <source>
        <strain evidence="11">FERA 1177</strain>
    </source>
</reference>
<accession>A0A4Q4NVJ4</accession>
<feature type="domain" description="Plastocyanin-like" evidence="8">
    <location>
        <begin position="498"/>
        <end position="642"/>
    </location>
</feature>
<feature type="transmembrane region" description="Helical" evidence="6">
    <location>
        <begin position="62"/>
        <end position="84"/>
    </location>
</feature>
<gene>
    <name evidence="10" type="ORF">AA0117_g20</name>
</gene>
<dbReference type="CDD" id="cd13857">
    <property type="entry name" value="CuRO_1_Diphenol_Ox"/>
    <property type="match status" value="1"/>
</dbReference>
<evidence type="ECO:0000256" key="6">
    <source>
        <dbReference type="SAM" id="Phobius"/>
    </source>
</evidence>
<dbReference type="InterPro" id="IPR011706">
    <property type="entry name" value="Cu-oxidase_C"/>
</dbReference>
<dbReference type="GO" id="GO:0016491">
    <property type="term" value="F:oxidoreductase activity"/>
    <property type="evidence" value="ECO:0007669"/>
    <property type="project" value="UniProtKB-KW"/>
</dbReference>
<protein>
    <recommendedName>
        <fullName evidence="12">Multicopper oxidase</fullName>
    </recommendedName>
</protein>
<feature type="domain" description="Plastocyanin-like" evidence="7">
    <location>
        <begin position="259"/>
        <end position="401"/>
    </location>
</feature>
<dbReference type="VEuPathDB" id="FungiDB:CC77DRAFT_932196"/>
<evidence type="ECO:0000313" key="10">
    <source>
        <dbReference type="EMBL" id="RYN83105.1"/>
    </source>
</evidence>
<evidence type="ECO:0000256" key="1">
    <source>
        <dbReference type="ARBA" id="ARBA00010609"/>
    </source>
</evidence>
<dbReference type="Pfam" id="PF00394">
    <property type="entry name" value="Cu-oxidase"/>
    <property type="match status" value="1"/>
</dbReference>
<dbReference type="InterPro" id="IPR001117">
    <property type="entry name" value="Cu-oxidase_2nd"/>
</dbReference>
<keyword evidence="6" id="KW-0472">Membrane</keyword>
<name>A0A4Q4NVJ4_ALTAL</name>
<keyword evidence="3" id="KW-0560">Oxidoreductase</keyword>
<evidence type="ECO:0000256" key="5">
    <source>
        <dbReference type="SAM" id="MobiDB-lite"/>
    </source>
</evidence>
<dbReference type="GO" id="GO:0005507">
    <property type="term" value="F:copper ion binding"/>
    <property type="evidence" value="ECO:0007669"/>
    <property type="project" value="InterPro"/>
</dbReference>
<evidence type="ECO:0000259" key="7">
    <source>
        <dbReference type="Pfam" id="PF00394"/>
    </source>
</evidence>
<dbReference type="InterPro" id="IPR033138">
    <property type="entry name" value="Cu_oxidase_CS"/>
</dbReference>
<dbReference type="Proteomes" id="UP000291422">
    <property type="component" value="Unassembled WGS sequence"/>
</dbReference>
<keyword evidence="6" id="KW-1133">Transmembrane helix</keyword>
<keyword evidence="2" id="KW-0479">Metal-binding</keyword>
<dbReference type="AlphaFoldDB" id="A0A4Q4NVJ4"/>
<dbReference type="InterPro" id="IPR011707">
    <property type="entry name" value="Cu-oxidase-like_N"/>
</dbReference>
<proteinExistence type="inferred from homology"/>
<evidence type="ECO:0000259" key="8">
    <source>
        <dbReference type="Pfam" id="PF07731"/>
    </source>
</evidence>
<evidence type="ECO:0000256" key="3">
    <source>
        <dbReference type="ARBA" id="ARBA00023002"/>
    </source>
</evidence>
<dbReference type="PANTHER" id="PTHR11709">
    <property type="entry name" value="MULTI-COPPER OXIDASE"/>
    <property type="match status" value="1"/>
</dbReference>
<evidence type="ECO:0000256" key="4">
    <source>
        <dbReference type="ARBA" id="ARBA00023008"/>
    </source>
</evidence>
<feature type="domain" description="Plastocyanin-like" evidence="9">
    <location>
        <begin position="130"/>
        <end position="243"/>
    </location>
</feature>
<dbReference type="PANTHER" id="PTHR11709:SF414">
    <property type="entry name" value="ADR239WP"/>
    <property type="match status" value="1"/>
</dbReference>
<dbReference type="InterPro" id="IPR045087">
    <property type="entry name" value="Cu-oxidase_fam"/>
</dbReference>
<keyword evidence="4" id="KW-0186">Copper</keyword>
<evidence type="ECO:0008006" key="12">
    <source>
        <dbReference type="Google" id="ProtNLM"/>
    </source>
</evidence>
<dbReference type="InterPro" id="IPR002355">
    <property type="entry name" value="Cu_oxidase_Cu_BS"/>
</dbReference>
<dbReference type="Gene3D" id="2.60.40.420">
    <property type="entry name" value="Cupredoxins - blue copper proteins"/>
    <property type="match status" value="3"/>
</dbReference>
<dbReference type="CDD" id="cd13910">
    <property type="entry name" value="CuRO_3_MCO_like_4"/>
    <property type="match status" value="1"/>
</dbReference>
<evidence type="ECO:0000259" key="9">
    <source>
        <dbReference type="Pfam" id="PF07732"/>
    </source>
</evidence>
<feature type="compositionally biased region" description="Basic and acidic residues" evidence="5">
    <location>
        <begin position="39"/>
        <end position="54"/>
    </location>
</feature>
<dbReference type="Pfam" id="PF07731">
    <property type="entry name" value="Cu-oxidase_2"/>
    <property type="match status" value="1"/>
</dbReference>